<dbReference type="Pfam" id="PF00293">
    <property type="entry name" value="NUDIX"/>
    <property type="match status" value="1"/>
</dbReference>
<protein>
    <recommendedName>
        <fullName evidence="2">Nudix hydrolase domain-containing protein</fullName>
    </recommendedName>
</protein>
<keyword evidence="1" id="KW-0378">Hydrolase</keyword>
<dbReference type="Proteomes" id="UP000186601">
    <property type="component" value="Unassembled WGS sequence"/>
</dbReference>
<dbReference type="GO" id="GO:0006753">
    <property type="term" value="P:nucleoside phosphate metabolic process"/>
    <property type="evidence" value="ECO:0007669"/>
    <property type="project" value="TreeGrafter"/>
</dbReference>
<dbReference type="PROSITE" id="PS51462">
    <property type="entry name" value="NUDIX"/>
    <property type="match status" value="1"/>
</dbReference>
<dbReference type="InterPro" id="IPR020084">
    <property type="entry name" value="NUDIX_hydrolase_CS"/>
</dbReference>
<evidence type="ECO:0000259" key="2">
    <source>
        <dbReference type="PROSITE" id="PS51462"/>
    </source>
</evidence>
<dbReference type="GO" id="GO:0005634">
    <property type="term" value="C:nucleus"/>
    <property type="evidence" value="ECO:0007669"/>
    <property type="project" value="TreeGrafter"/>
</dbReference>
<reference evidence="3 4" key="1">
    <citation type="submission" date="2018-02" db="EMBL/GenBank/DDBJ databases">
        <title>Genome sequence of the basidiomycete white-rot fungus Phlebia centrifuga.</title>
        <authorList>
            <person name="Granchi Z."/>
            <person name="Peng M."/>
            <person name="de Vries R.P."/>
            <person name="Hilden K."/>
            <person name="Makela M.R."/>
            <person name="Grigoriev I."/>
            <person name="Riley R."/>
        </authorList>
    </citation>
    <scope>NUCLEOTIDE SEQUENCE [LARGE SCALE GENOMIC DNA]</scope>
    <source>
        <strain evidence="3 4">FBCC195</strain>
    </source>
</reference>
<evidence type="ECO:0000313" key="4">
    <source>
        <dbReference type="Proteomes" id="UP000186601"/>
    </source>
</evidence>
<dbReference type="OrthoDB" id="10249920at2759"/>
<sequence length="186" mass="20598">MSAPKVVSSEELPPSEAKWVTLKKIHWTDPKGTERLWESAERKTRGSSGIDAVAVLAILRSETNAFPPSTVIIEQYRPPVDAFAIGLIDEGETPEEAAIRELEEETGYKAAKVIESSQTLVADPGMTNANMRLVVVDVPFPDKLETYDQKLTDGEFITKRVVQLDKLSEEFKGKLMLTKHPCTAVD</sequence>
<dbReference type="PANTHER" id="PTHR11839:SF26">
    <property type="entry name" value="ADP-RIBOSE DIPHOSPHATASE"/>
    <property type="match status" value="1"/>
</dbReference>
<dbReference type="Gene3D" id="3.90.79.10">
    <property type="entry name" value="Nucleoside Triphosphate Pyrophosphohydrolase"/>
    <property type="match status" value="1"/>
</dbReference>
<dbReference type="AlphaFoldDB" id="A0A2R6RLL5"/>
<dbReference type="PROSITE" id="PS00893">
    <property type="entry name" value="NUDIX_BOX"/>
    <property type="match status" value="1"/>
</dbReference>
<gene>
    <name evidence="3" type="ORF">PHLCEN_2v2546</name>
</gene>
<dbReference type="PANTHER" id="PTHR11839">
    <property type="entry name" value="UDP/ADP-SUGAR PYROPHOSPHATASE"/>
    <property type="match status" value="1"/>
</dbReference>
<dbReference type="STRING" id="98765.A0A2R6RLL5"/>
<proteinExistence type="predicted"/>
<dbReference type="GO" id="GO:0047631">
    <property type="term" value="F:ADP-ribose diphosphatase activity"/>
    <property type="evidence" value="ECO:0007669"/>
    <property type="project" value="TreeGrafter"/>
</dbReference>
<comment type="caution">
    <text evidence="3">The sequence shown here is derived from an EMBL/GenBank/DDBJ whole genome shotgun (WGS) entry which is preliminary data.</text>
</comment>
<dbReference type="SUPFAM" id="SSF55811">
    <property type="entry name" value="Nudix"/>
    <property type="match status" value="1"/>
</dbReference>
<dbReference type="EMBL" id="MLYV02000233">
    <property type="protein sequence ID" value="PSS30921.1"/>
    <property type="molecule type" value="Genomic_DNA"/>
</dbReference>
<dbReference type="GO" id="GO:0019693">
    <property type="term" value="P:ribose phosphate metabolic process"/>
    <property type="evidence" value="ECO:0007669"/>
    <property type="project" value="TreeGrafter"/>
</dbReference>
<evidence type="ECO:0000256" key="1">
    <source>
        <dbReference type="ARBA" id="ARBA00022801"/>
    </source>
</evidence>
<organism evidence="3 4">
    <name type="scientific">Hermanssonia centrifuga</name>
    <dbReference type="NCBI Taxonomy" id="98765"/>
    <lineage>
        <taxon>Eukaryota</taxon>
        <taxon>Fungi</taxon>
        <taxon>Dikarya</taxon>
        <taxon>Basidiomycota</taxon>
        <taxon>Agaricomycotina</taxon>
        <taxon>Agaricomycetes</taxon>
        <taxon>Polyporales</taxon>
        <taxon>Meruliaceae</taxon>
        <taxon>Hermanssonia</taxon>
    </lineage>
</organism>
<dbReference type="InterPro" id="IPR000086">
    <property type="entry name" value="NUDIX_hydrolase_dom"/>
</dbReference>
<dbReference type="InterPro" id="IPR015797">
    <property type="entry name" value="NUDIX_hydrolase-like_dom_sf"/>
</dbReference>
<keyword evidence="4" id="KW-1185">Reference proteome</keyword>
<evidence type="ECO:0000313" key="3">
    <source>
        <dbReference type="EMBL" id="PSS30921.1"/>
    </source>
</evidence>
<name>A0A2R6RLL5_9APHY</name>
<accession>A0A2R6RLL5</accession>
<feature type="domain" description="Nudix hydrolase" evidence="2">
    <location>
        <begin position="48"/>
        <end position="186"/>
    </location>
</feature>